<keyword evidence="1" id="KW-0677">Repeat</keyword>
<gene>
    <name evidence="3" type="ORF">BHU41_11755</name>
</gene>
<dbReference type="Pfam" id="PF03123">
    <property type="entry name" value="CAT_RBD"/>
    <property type="match status" value="1"/>
</dbReference>
<dbReference type="GO" id="GO:0016740">
    <property type="term" value="F:transferase activity"/>
    <property type="evidence" value="ECO:0007669"/>
    <property type="project" value="UniProtKB-KW"/>
</dbReference>
<dbReference type="PANTHER" id="PTHR30185">
    <property type="entry name" value="CRYPTIC BETA-GLUCOSIDE BGL OPERON ANTITERMINATOR"/>
    <property type="match status" value="1"/>
</dbReference>
<dbReference type="Gene3D" id="2.30.24.10">
    <property type="entry name" value="CAT RNA-binding domain"/>
    <property type="match status" value="1"/>
</dbReference>
<dbReference type="SMART" id="SM01061">
    <property type="entry name" value="CAT_RBD"/>
    <property type="match status" value="1"/>
</dbReference>
<evidence type="ECO:0000313" key="3">
    <source>
        <dbReference type="EMBL" id="PJZ16881.1"/>
    </source>
</evidence>
<reference evidence="3 4" key="1">
    <citation type="submission" date="2016-10" db="EMBL/GenBank/DDBJ databases">
        <title>WGS of isloates from the oral cavity of healthy individuals.</title>
        <authorList>
            <person name="Sharma S."/>
            <person name="Pal V.K."/>
            <person name="Patil P.B."/>
            <person name="Korpole S."/>
            <person name="Grover V."/>
        </authorList>
    </citation>
    <scope>NUCLEOTIDE SEQUENCE [LARGE SCALE GENOMIC DNA]</scope>
    <source>
        <strain evidence="3 4">DISK12</strain>
    </source>
</reference>
<evidence type="ECO:0000313" key="4">
    <source>
        <dbReference type="Proteomes" id="UP000231914"/>
    </source>
</evidence>
<dbReference type="InterPro" id="IPR050661">
    <property type="entry name" value="BglG_antiterminators"/>
</dbReference>
<dbReference type="SUPFAM" id="SSF63520">
    <property type="entry name" value="PTS-regulatory domain, PRD"/>
    <property type="match status" value="2"/>
</dbReference>
<dbReference type="PANTHER" id="PTHR30185:SF15">
    <property type="entry name" value="CRYPTIC BETA-GLUCOSIDE BGL OPERON ANTITERMINATOR"/>
    <property type="match status" value="1"/>
</dbReference>
<organism evidence="3 4">
    <name type="scientific">Lactobacillus crispatus</name>
    <dbReference type="NCBI Taxonomy" id="47770"/>
    <lineage>
        <taxon>Bacteria</taxon>
        <taxon>Bacillati</taxon>
        <taxon>Bacillota</taxon>
        <taxon>Bacilli</taxon>
        <taxon>Lactobacillales</taxon>
        <taxon>Lactobacillaceae</taxon>
        <taxon>Lactobacillus</taxon>
    </lineage>
</organism>
<proteinExistence type="predicted"/>
<dbReference type="AlphaFoldDB" id="A0A2M9WN91"/>
<dbReference type="Gene3D" id="1.10.1790.10">
    <property type="entry name" value="PRD domain"/>
    <property type="match status" value="2"/>
</dbReference>
<dbReference type="GO" id="GO:0006355">
    <property type="term" value="P:regulation of DNA-templated transcription"/>
    <property type="evidence" value="ECO:0007669"/>
    <property type="project" value="InterPro"/>
</dbReference>
<dbReference type="InterPro" id="IPR004341">
    <property type="entry name" value="CAT_RNA-bd_dom"/>
</dbReference>
<dbReference type="GO" id="GO:0003723">
    <property type="term" value="F:RNA binding"/>
    <property type="evidence" value="ECO:0007669"/>
    <property type="project" value="InterPro"/>
</dbReference>
<evidence type="ECO:0000256" key="1">
    <source>
        <dbReference type="ARBA" id="ARBA00022737"/>
    </source>
</evidence>
<dbReference type="InterPro" id="IPR036634">
    <property type="entry name" value="PRD_sf"/>
</dbReference>
<evidence type="ECO:0000259" key="2">
    <source>
        <dbReference type="PROSITE" id="PS51372"/>
    </source>
</evidence>
<dbReference type="RefSeq" id="WP_100732788.1">
    <property type="nucleotide sequence ID" value="NZ_MKXG01000096.1"/>
</dbReference>
<keyword evidence="3" id="KW-0808">Transferase</keyword>
<dbReference type="Pfam" id="PF00874">
    <property type="entry name" value="PRD"/>
    <property type="match status" value="2"/>
</dbReference>
<accession>A0A2M9WN91</accession>
<dbReference type="Proteomes" id="UP000231914">
    <property type="component" value="Unassembled WGS sequence"/>
</dbReference>
<dbReference type="InterPro" id="IPR011608">
    <property type="entry name" value="PRD"/>
</dbReference>
<feature type="domain" description="PRD" evidence="2">
    <location>
        <begin position="170"/>
        <end position="279"/>
    </location>
</feature>
<comment type="caution">
    <text evidence="3">The sequence shown here is derived from an EMBL/GenBank/DDBJ whole genome shotgun (WGS) entry which is preliminary data.</text>
</comment>
<dbReference type="SUPFAM" id="SSF50151">
    <property type="entry name" value="SacY-like RNA-binding domain"/>
    <property type="match status" value="1"/>
</dbReference>
<protein>
    <submittedName>
        <fullName evidence="3">Beta-1,4-glucosyltransferase</fullName>
    </submittedName>
</protein>
<sequence length="279" mass="32311">MEYRIVQILNNNVAIVHTRNNKQNIVMGRGVAFHKQKGDLIQEENVDKIFEIRDKNTVNDLTTLLSNVPLDFVTTSYDLIDQVQAKYHFAAEPYIYVTLTTHLFGAYQRLINGDDDVNYLPDLSDNYPVAYQIADDVIKGFRNSLDISFPESEHKSIALHFINAHTSGSVEEEKSQTGNDEIIEVVQKELERNGIYRTQKNANDYDRLLVHLKYFINRLNNHEPDNLPISEGMIGEIEASYSKAWRIVQRIKELMQEKLEIKLSLSEQTYLTIHIQRLI</sequence>
<dbReference type="PROSITE" id="PS51372">
    <property type="entry name" value="PRD_2"/>
    <property type="match status" value="2"/>
</dbReference>
<name>A0A2M9WN91_9LACO</name>
<dbReference type="EMBL" id="MKXG01000096">
    <property type="protein sequence ID" value="PJZ16881.1"/>
    <property type="molecule type" value="Genomic_DNA"/>
</dbReference>
<feature type="domain" description="PRD" evidence="2">
    <location>
        <begin position="67"/>
        <end position="169"/>
    </location>
</feature>
<dbReference type="InterPro" id="IPR036650">
    <property type="entry name" value="CAT_RNA-bd_dom_sf"/>
</dbReference>